<dbReference type="EMBL" id="BMNM01000013">
    <property type="protein sequence ID" value="GGI85478.1"/>
    <property type="molecule type" value="Genomic_DNA"/>
</dbReference>
<accession>A0A830E5X3</accession>
<evidence type="ECO:0000313" key="2">
    <source>
        <dbReference type="EMBL" id="GGI85478.1"/>
    </source>
</evidence>
<dbReference type="Proteomes" id="UP000657075">
    <property type="component" value="Unassembled WGS sequence"/>
</dbReference>
<keyword evidence="4" id="KW-1185">Reference proteome</keyword>
<reference evidence="2" key="1">
    <citation type="journal article" date="2014" name="Int. J. Syst. Evol. Microbiol.">
        <title>Complete genome sequence of Corynebacterium casei LMG S-19264T (=DSM 44701T), isolated from a smear-ripened cheese.</title>
        <authorList>
            <consortium name="US DOE Joint Genome Institute (JGI-PGF)"/>
            <person name="Walter F."/>
            <person name="Albersmeier A."/>
            <person name="Kalinowski J."/>
            <person name="Ruckert C."/>
        </authorList>
    </citation>
    <scope>NUCLEOTIDE SEQUENCE</scope>
    <source>
        <strain evidence="2">JCM 11219</strain>
    </source>
</reference>
<protein>
    <submittedName>
        <fullName evidence="2">Uncharacterized protein</fullName>
    </submittedName>
</protein>
<evidence type="ECO:0000313" key="4">
    <source>
        <dbReference type="Proteomes" id="UP001060771"/>
    </source>
</evidence>
<evidence type="ECO:0000313" key="1">
    <source>
        <dbReference type="EMBL" id="BDR92900.1"/>
    </source>
</evidence>
<name>A0A830E5X3_9CREN</name>
<proteinExistence type="predicted"/>
<dbReference type="AlphaFoldDB" id="A0A830E5X3"/>
<dbReference type="OrthoDB" id="27119at2157"/>
<dbReference type="RefSeq" id="WP_054844441.1">
    <property type="nucleotide sequence ID" value="NZ_AP026830.1"/>
</dbReference>
<reference evidence="2" key="2">
    <citation type="submission" date="2020-09" db="EMBL/GenBank/DDBJ databases">
        <authorList>
            <person name="Sun Q."/>
            <person name="Ohkuma M."/>
        </authorList>
    </citation>
    <scope>NUCLEOTIDE SEQUENCE</scope>
    <source>
        <strain evidence="2">JCM 11219</strain>
    </source>
</reference>
<evidence type="ECO:0000313" key="3">
    <source>
        <dbReference type="Proteomes" id="UP000657075"/>
    </source>
</evidence>
<dbReference type="EMBL" id="AP026830">
    <property type="protein sequence ID" value="BDR92900.1"/>
    <property type="molecule type" value="Genomic_DNA"/>
</dbReference>
<reference evidence="4" key="3">
    <citation type="submission" date="2022-09" db="EMBL/GenBank/DDBJ databases">
        <title>Complete genome sequence of Vulcanisaeta souniana.</title>
        <authorList>
            <person name="Kato S."/>
            <person name="Itoh T."/>
            <person name="Ohkuma M."/>
        </authorList>
    </citation>
    <scope>NUCLEOTIDE SEQUENCE [LARGE SCALE GENOMIC DNA]</scope>
    <source>
        <strain evidence="4">JCM 11219</strain>
    </source>
</reference>
<gene>
    <name evidence="2" type="ORF">GCM10007112_23160</name>
    <name evidence="1" type="ORF">Vsou_19930</name>
</gene>
<organism evidence="2 3">
    <name type="scientific">Vulcanisaeta souniana JCM 11219</name>
    <dbReference type="NCBI Taxonomy" id="1293586"/>
    <lineage>
        <taxon>Archaea</taxon>
        <taxon>Thermoproteota</taxon>
        <taxon>Thermoprotei</taxon>
        <taxon>Thermoproteales</taxon>
        <taxon>Thermoproteaceae</taxon>
        <taxon>Vulcanisaeta</taxon>
    </lineage>
</organism>
<reference evidence="1" key="4">
    <citation type="journal article" date="2023" name="Microbiol. Resour. Announc.">
        <title>Complete Genome Sequence of Vulcanisaeta souniana Strain IC-059, a Hyperthermophilic Archaeon Isolated from Hot Spring Water in Japan.</title>
        <authorList>
            <person name="Kato S."/>
            <person name="Itoh T."/>
            <person name="Wu L."/>
            <person name="Ma J."/>
            <person name="Ohkuma M."/>
        </authorList>
    </citation>
    <scope>NUCLEOTIDE SEQUENCE</scope>
    <source>
        <strain evidence="1">JCM 11219</strain>
    </source>
</reference>
<dbReference type="GeneID" id="76207532"/>
<dbReference type="Proteomes" id="UP001060771">
    <property type="component" value="Chromosome"/>
</dbReference>
<sequence>MISYRKLSLMRVKGLTLVITAINNEKHLLMNREALKISREVNRLLGLRRCSSCGRWIKPEDIGYVEINGNRVTRTLCQECLNTAYSGIAEAMIQCLG</sequence>